<accession>X0W9B9</accession>
<proteinExistence type="predicted"/>
<feature type="domain" description="NIDO" evidence="1">
    <location>
        <begin position="79"/>
        <end position="135"/>
    </location>
</feature>
<gene>
    <name evidence="2" type="ORF">S01H1_37026</name>
</gene>
<sequence>NTGDGDLHYRIRLFRPGFQDEFGYFWFDSDNPEGPEYDWLDITGVGRVVDFLHGNPDNGNTGPIDIGFDFQHYGNTFSSICICSNGWASFTDGTSTNSYNMPMPSTYAPNDLLAPFWTDLDPGAGGDVYYYTNNADTAIISWEGVYDSWEEGIFTFQIVLVAPDTIVYQYETMGPEGRIDRATIGMENGTGTVGLQVSRNEIYTYGQKAVEFYLGDPPGAFDWLSSDNDHGTILEGGSWDIAITCSAGDHSDGKYWGVINLYTNDPDSI</sequence>
<organism evidence="2">
    <name type="scientific">marine sediment metagenome</name>
    <dbReference type="NCBI Taxonomy" id="412755"/>
    <lineage>
        <taxon>unclassified sequences</taxon>
        <taxon>metagenomes</taxon>
        <taxon>ecological metagenomes</taxon>
    </lineage>
</organism>
<feature type="non-terminal residue" evidence="2">
    <location>
        <position position="1"/>
    </location>
</feature>
<evidence type="ECO:0000313" key="2">
    <source>
        <dbReference type="EMBL" id="GAG09236.1"/>
    </source>
</evidence>
<evidence type="ECO:0000259" key="1">
    <source>
        <dbReference type="Pfam" id="PF06119"/>
    </source>
</evidence>
<dbReference type="EMBL" id="BARS01023238">
    <property type="protein sequence ID" value="GAG09236.1"/>
    <property type="molecule type" value="Genomic_DNA"/>
</dbReference>
<dbReference type="Pfam" id="PF06119">
    <property type="entry name" value="NIDO"/>
    <property type="match status" value="1"/>
</dbReference>
<dbReference type="AlphaFoldDB" id="X0W9B9"/>
<feature type="non-terminal residue" evidence="2">
    <location>
        <position position="269"/>
    </location>
</feature>
<dbReference type="InterPro" id="IPR003886">
    <property type="entry name" value="NIDO_dom"/>
</dbReference>
<reference evidence="2" key="1">
    <citation type="journal article" date="2014" name="Front. Microbiol.">
        <title>High frequency of phylogenetically diverse reductive dehalogenase-homologous genes in deep subseafloor sedimentary metagenomes.</title>
        <authorList>
            <person name="Kawai M."/>
            <person name="Futagami T."/>
            <person name="Toyoda A."/>
            <person name="Takaki Y."/>
            <person name="Nishi S."/>
            <person name="Hori S."/>
            <person name="Arai W."/>
            <person name="Tsubouchi T."/>
            <person name="Morono Y."/>
            <person name="Uchiyama I."/>
            <person name="Ito T."/>
            <person name="Fujiyama A."/>
            <person name="Inagaki F."/>
            <person name="Takami H."/>
        </authorList>
    </citation>
    <scope>NUCLEOTIDE SEQUENCE</scope>
    <source>
        <strain evidence="2">Expedition CK06-06</strain>
    </source>
</reference>
<comment type="caution">
    <text evidence="2">The sequence shown here is derived from an EMBL/GenBank/DDBJ whole genome shotgun (WGS) entry which is preliminary data.</text>
</comment>
<name>X0W9B9_9ZZZZ</name>
<protein>
    <recommendedName>
        <fullName evidence="1">NIDO domain-containing protein</fullName>
    </recommendedName>
</protein>